<dbReference type="OrthoDB" id="5289750at2"/>
<keyword evidence="3" id="KW-1003">Cell membrane</keyword>
<dbReference type="Proteomes" id="UP000437748">
    <property type="component" value="Unassembled WGS sequence"/>
</dbReference>
<evidence type="ECO:0000256" key="5">
    <source>
        <dbReference type="ARBA" id="ARBA00022989"/>
    </source>
</evidence>
<feature type="transmembrane region" description="Helical" evidence="7">
    <location>
        <begin position="245"/>
        <end position="263"/>
    </location>
</feature>
<feature type="transmembrane region" description="Helical" evidence="7">
    <location>
        <begin position="145"/>
        <end position="167"/>
    </location>
</feature>
<comment type="caution">
    <text evidence="8">The sequence shown here is derived from an EMBL/GenBank/DDBJ whole genome shotgun (WGS) entry which is preliminary data.</text>
</comment>
<evidence type="ECO:0000256" key="4">
    <source>
        <dbReference type="ARBA" id="ARBA00022692"/>
    </source>
</evidence>
<accession>A0A6N6VUR5</accession>
<evidence type="ECO:0000313" key="8">
    <source>
        <dbReference type="EMBL" id="KAB8040060.1"/>
    </source>
</evidence>
<dbReference type="PANTHER" id="PTHR30106">
    <property type="entry name" value="INNER MEMBRANE PROTEIN YEIH-RELATED"/>
    <property type="match status" value="1"/>
</dbReference>
<evidence type="ECO:0000256" key="1">
    <source>
        <dbReference type="ARBA" id="ARBA00004651"/>
    </source>
</evidence>
<dbReference type="GO" id="GO:0005886">
    <property type="term" value="C:plasma membrane"/>
    <property type="evidence" value="ECO:0007669"/>
    <property type="project" value="UniProtKB-SubCell"/>
</dbReference>
<feature type="transmembrane region" description="Helical" evidence="7">
    <location>
        <begin position="12"/>
        <end position="27"/>
    </location>
</feature>
<evidence type="ECO:0000256" key="2">
    <source>
        <dbReference type="ARBA" id="ARBA00007977"/>
    </source>
</evidence>
<evidence type="ECO:0000256" key="6">
    <source>
        <dbReference type="ARBA" id="ARBA00023136"/>
    </source>
</evidence>
<feature type="transmembrane region" description="Helical" evidence="7">
    <location>
        <begin position="118"/>
        <end position="139"/>
    </location>
</feature>
<keyword evidence="4 7" id="KW-0812">Transmembrane</keyword>
<keyword evidence="5 7" id="KW-1133">Transmembrane helix</keyword>
<feature type="transmembrane region" description="Helical" evidence="7">
    <location>
        <begin position="88"/>
        <end position="106"/>
    </location>
</feature>
<evidence type="ECO:0000256" key="7">
    <source>
        <dbReference type="SAM" id="Phobius"/>
    </source>
</evidence>
<evidence type="ECO:0000313" key="9">
    <source>
        <dbReference type="Proteomes" id="UP000437748"/>
    </source>
</evidence>
<name>A0A6N6VUR5_9BACT</name>
<feature type="transmembrane region" description="Helical" evidence="7">
    <location>
        <begin position="303"/>
        <end position="325"/>
    </location>
</feature>
<reference evidence="8 9" key="1">
    <citation type="submission" date="2019-10" db="EMBL/GenBank/DDBJ databases">
        <title>New species of Slilvanegrellaceae.</title>
        <authorList>
            <person name="Pitt A."/>
            <person name="Hahn M.W."/>
        </authorList>
    </citation>
    <scope>NUCLEOTIDE SEQUENCE [LARGE SCALE GENOMIC DNA]</scope>
    <source>
        <strain evidence="8 9">SP-Ram-0.45-NSY-1</strain>
    </source>
</reference>
<dbReference type="EMBL" id="WFLM01000002">
    <property type="protein sequence ID" value="KAB8040060.1"/>
    <property type="molecule type" value="Genomic_DNA"/>
</dbReference>
<keyword evidence="6 7" id="KW-0472">Membrane</keyword>
<dbReference type="Pfam" id="PF03601">
    <property type="entry name" value="Cons_hypoth698"/>
    <property type="match status" value="1"/>
</dbReference>
<organism evidence="8 9">
    <name type="scientific">Silvanigrella paludirubra</name>
    <dbReference type="NCBI Taxonomy" id="2499159"/>
    <lineage>
        <taxon>Bacteria</taxon>
        <taxon>Pseudomonadati</taxon>
        <taxon>Bdellovibrionota</taxon>
        <taxon>Oligoflexia</taxon>
        <taxon>Silvanigrellales</taxon>
        <taxon>Silvanigrellaceae</taxon>
        <taxon>Silvanigrella</taxon>
    </lineage>
</organism>
<feature type="transmembrane region" description="Helical" evidence="7">
    <location>
        <begin position="64"/>
        <end position="82"/>
    </location>
</feature>
<evidence type="ECO:0000256" key="3">
    <source>
        <dbReference type="ARBA" id="ARBA00022475"/>
    </source>
</evidence>
<feature type="transmembrane region" description="Helical" evidence="7">
    <location>
        <begin position="33"/>
        <end position="52"/>
    </location>
</feature>
<keyword evidence="9" id="KW-1185">Reference proteome</keyword>
<comment type="similarity">
    <text evidence="2">Belongs to the UPF0324 family.</text>
</comment>
<dbReference type="InterPro" id="IPR018383">
    <property type="entry name" value="UPF0324_pro"/>
</dbReference>
<protein>
    <submittedName>
        <fullName evidence="8">Putative sulfate exporter family transporter</fullName>
    </submittedName>
</protein>
<dbReference type="PANTHER" id="PTHR30106:SF1">
    <property type="entry name" value="UPF0324 MEMBRANE PROTEIN FN0533"/>
    <property type="match status" value="1"/>
</dbReference>
<feature type="transmembrane region" description="Helical" evidence="7">
    <location>
        <begin position="212"/>
        <end position="233"/>
    </location>
</feature>
<gene>
    <name evidence="8" type="ORF">GCL60_06400</name>
</gene>
<sequence length="328" mass="35058">MNFINKKLSQILFPFVAIILILLPYINEQVAKMASGLAVISGILLSLIFGNPYPEKTKFIASELLTWSIIGLGFGMNLITVAKVGFSGIGYTVIGILLTALIGLYIGKILNNKKDISILITFGTAICGGSAIAALSPTIKADSNSISVSLAIVFLLNASALFIFPALGHIFNLSQEQFGLWSALSIHDTSSVVGASMQYGEKALEVGTTVKLARALWIVPVTLIVGFLLANKLSNSNSSVKAKKPWFILGFLAAAAIATWVPWAKAPGLFIKHISENALILTLFCIGANLSKEALKNVGIKPFIQGIVLWLIMASVTLICIYFSIINV</sequence>
<dbReference type="AlphaFoldDB" id="A0A6N6VUR5"/>
<proteinExistence type="inferred from homology"/>
<comment type="subcellular location">
    <subcellularLocation>
        <location evidence="1">Cell membrane</location>
        <topology evidence="1">Multi-pass membrane protein</topology>
    </subcellularLocation>
</comment>